<dbReference type="Proteomes" id="UP001055072">
    <property type="component" value="Unassembled WGS sequence"/>
</dbReference>
<protein>
    <submittedName>
        <fullName evidence="1">D-4,5 unsaturated-glucuronyl hydrolase-like protein</fullName>
    </submittedName>
</protein>
<evidence type="ECO:0000313" key="1">
    <source>
        <dbReference type="EMBL" id="KAI0086205.1"/>
    </source>
</evidence>
<keyword evidence="2" id="KW-1185">Reference proteome</keyword>
<sequence>MSRTILGLLLTISTTLAAELVLPSELFSPQVAQKVLATANTVQNPAKYPQWTDRDKGTWQFFSPDTWTSGFFPTTLYALNERLSICPTDELKATDWLGLAQTWSSAEVPLETKTTTGHDVGFLSFPFIEELKVHSNNQTAQTAVNSFANELAARFDPIVGCTRSWDTTDPTDFTVIIDNMMNLEVLFQSANLTGNHTLIDIATSHADKTLVNHLRPDGSSYHVVEYNSTTGKVIKQRTAQGYADNSTWSRGQAWGIFGFANMFKHTQNLTYLETSRHMAQYFLTNLPGDGIVPWDFNAPLDPPRPADSSAAMIAANGLLLLSQGELSLSPANKSGSDFYIDSAIQIIANMTTLAWRPEWQSLLANGTVNNPALNNLTGIVYGDYYFVKNANDLVSLGIATCNGSLTGSTPSSPSASVSGSGSIPSASSTDGVRTSSGAARSVQGRISGLAVAVAVLGGLVL</sequence>
<organism evidence="1 2">
    <name type="scientific">Irpex rosettiformis</name>
    <dbReference type="NCBI Taxonomy" id="378272"/>
    <lineage>
        <taxon>Eukaryota</taxon>
        <taxon>Fungi</taxon>
        <taxon>Dikarya</taxon>
        <taxon>Basidiomycota</taxon>
        <taxon>Agaricomycotina</taxon>
        <taxon>Agaricomycetes</taxon>
        <taxon>Polyporales</taxon>
        <taxon>Irpicaceae</taxon>
        <taxon>Irpex</taxon>
    </lineage>
</organism>
<dbReference type="EMBL" id="MU274925">
    <property type="protein sequence ID" value="KAI0086205.1"/>
    <property type="molecule type" value="Genomic_DNA"/>
</dbReference>
<comment type="caution">
    <text evidence="1">The sequence shown here is derived from an EMBL/GenBank/DDBJ whole genome shotgun (WGS) entry which is preliminary data.</text>
</comment>
<name>A0ACB8TW38_9APHY</name>
<accession>A0ACB8TW38</accession>
<reference evidence="1" key="1">
    <citation type="journal article" date="2021" name="Environ. Microbiol.">
        <title>Gene family expansions and transcriptome signatures uncover fungal adaptations to wood decay.</title>
        <authorList>
            <person name="Hage H."/>
            <person name="Miyauchi S."/>
            <person name="Viragh M."/>
            <person name="Drula E."/>
            <person name="Min B."/>
            <person name="Chaduli D."/>
            <person name="Navarro D."/>
            <person name="Favel A."/>
            <person name="Norest M."/>
            <person name="Lesage-Meessen L."/>
            <person name="Balint B."/>
            <person name="Merenyi Z."/>
            <person name="de Eugenio L."/>
            <person name="Morin E."/>
            <person name="Martinez A.T."/>
            <person name="Baldrian P."/>
            <person name="Stursova M."/>
            <person name="Martinez M.J."/>
            <person name="Novotny C."/>
            <person name="Magnuson J.K."/>
            <person name="Spatafora J.W."/>
            <person name="Maurice S."/>
            <person name="Pangilinan J."/>
            <person name="Andreopoulos W."/>
            <person name="LaButti K."/>
            <person name="Hundley H."/>
            <person name="Na H."/>
            <person name="Kuo A."/>
            <person name="Barry K."/>
            <person name="Lipzen A."/>
            <person name="Henrissat B."/>
            <person name="Riley R."/>
            <person name="Ahrendt S."/>
            <person name="Nagy L.G."/>
            <person name="Grigoriev I.V."/>
            <person name="Martin F."/>
            <person name="Rosso M.N."/>
        </authorList>
    </citation>
    <scope>NUCLEOTIDE SEQUENCE</scope>
    <source>
        <strain evidence="1">CBS 384.51</strain>
    </source>
</reference>
<proteinExistence type="predicted"/>
<evidence type="ECO:0000313" key="2">
    <source>
        <dbReference type="Proteomes" id="UP001055072"/>
    </source>
</evidence>
<gene>
    <name evidence="1" type="ORF">BDY19DRAFT_895263</name>
</gene>